<sequence>MNPIANWLMQLSRSTLKWAGWDDWHFPLRWHCSEELRRITSLDVLLKAFPAPQEVQVLCRHRQAPLVYSGALKKLPEFSMLRRDVLAQDQDYGRVAVYKSVRRHIARHLRGCARVTIPHLPDEIGVSQGNETMYLSADDCPRFQAFLLWRFHFEAVQHDPHRLVLRPSVLQWPSGAIIDDAGWAAYCLASSYAAVAAFDAWRRQARTLCDADIHGKDRDNARALHTQFAPLLTPSILATFPAVSNLTYTDAQMHPRILVVCPADMFMMAPERNERGLWCECKSASVAGGTCAEHKPSIPTLPSSAAEVFLPSDISHVNLAYFVPMNRMQLPPALDGSIWKAERDKRHCWLVAQNDLEAIFLWLDACDRPATRTAYAQQVEKALIWCVAQRGIALSEMSVDDVNSFTDFLANPTPRDVWLPLHTNGAPQRWSPFRKAPSSSTQDLTFRVLSNLFQHWHSNGFILSNPWTSSKRAIQKVQERTAGVPPPAKRNTLITLDEWGYLTDAVGTQMENLAHRLLLALAYYAALSPTEIGAIRLQDLKRVPSTRLGIDTWSIDIPTRNAQRRRVFLLPQITILLNKIVPANIREFERVMQANPDVHLTDIFDPPPCPRRTDLATPPSGIALSNWMKPVFNKAAERAASSGDAIAAQRLAHATLSWLTNALEKQGEINGKTGCDFWLTLGTCKLCPRSLLDYLPDRLNLKPAEVEGVMAAVLKALDRDPIGRMTRA</sequence>
<reference evidence="2 3" key="1">
    <citation type="submission" date="2019-10" db="EMBL/GenBank/DDBJ databases">
        <title>Two novel species isolated from a subtropical stream in China.</title>
        <authorList>
            <person name="Lu H."/>
        </authorList>
    </citation>
    <scope>NUCLEOTIDE SEQUENCE [LARGE SCALE GENOMIC DNA]</scope>
    <source>
        <strain evidence="2 3">FT103W</strain>
    </source>
</reference>
<protein>
    <recommendedName>
        <fullName evidence="4">Integrase</fullName>
    </recommendedName>
</protein>
<evidence type="ECO:0008006" key="4">
    <source>
        <dbReference type="Google" id="ProtNLM"/>
    </source>
</evidence>
<dbReference type="Proteomes" id="UP000444318">
    <property type="component" value="Unassembled WGS sequence"/>
</dbReference>
<evidence type="ECO:0000256" key="1">
    <source>
        <dbReference type="ARBA" id="ARBA00023125"/>
    </source>
</evidence>
<dbReference type="EMBL" id="WHUF01000001">
    <property type="protein sequence ID" value="MQA18437.1"/>
    <property type="molecule type" value="Genomic_DNA"/>
</dbReference>
<dbReference type="AlphaFoldDB" id="A0A843SCL0"/>
<keyword evidence="1" id="KW-0238">DNA-binding</keyword>
<comment type="caution">
    <text evidence="2">The sequence shown here is derived from an EMBL/GenBank/DDBJ whole genome shotgun (WGS) entry which is preliminary data.</text>
</comment>
<keyword evidence="3" id="KW-1185">Reference proteome</keyword>
<dbReference type="InterPro" id="IPR010998">
    <property type="entry name" value="Integrase_recombinase_N"/>
</dbReference>
<dbReference type="GO" id="GO:0003677">
    <property type="term" value="F:DNA binding"/>
    <property type="evidence" value="ECO:0007669"/>
    <property type="project" value="UniProtKB-KW"/>
</dbReference>
<dbReference type="InterPro" id="IPR011010">
    <property type="entry name" value="DNA_brk_join_enz"/>
</dbReference>
<accession>A0A843SCL0</accession>
<evidence type="ECO:0000313" key="3">
    <source>
        <dbReference type="Proteomes" id="UP000444318"/>
    </source>
</evidence>
<dbReference type="SUPFAM" id="SSF56349">
    <property type="entry name" value="DNA breaking-rejoining enzymes"/>
    <property type="match status" value="1"/>
</dbReference>
<dbReference type="RefSeq" id="WP_152801480.1">
    <property type="nucleotide sequence ID" value="NZ_WHUF01000001.1"/>
</dbReference>
<organism evidence="2 3">
    <name type="scientific">Rugamonas rivuli</name>
    <dbReference type="NCBI Taxonomy" id="2743358"/>
    <lineage>
        <taxon>Bacteria</taxon>
        <taxon>Pseudomonadati</taxon>
        <taxon>Pseudomonadota</taxon>
        <taxon>Betaproteobacteria</taxon>
        <taxon>Burkholderiales</taxon>
        <taxon>Oxalobacteraceae</taxon>
        <taxon>Telluria group</taxon>
        <taxon>Rugamonas</taxon>
    </lineage>
</organism>
<proteinExistence type="predicted"/>
<name>A0A843SCL0_9BURK</name>
<gene>
    <name evidence="2" type="ORF">GEV01_02790</name>
</gene>
<evidence type="ECO:0000313" key="2">
    <source>
        <dbReference type="EMBL" id="MQA18437.1"/>
    </source>
</evidence>
<dbReference type="Gene3D" id="1.10.150.130">
    <property type="match status" value="1"/>
</dbReference>